<proteinExistence type="predicted"/>
<feature type="transmembrane region" description="Helical" evidence="1">
    <location>
        <begin position="140"/>
        <end position="159"/>
    </location>
</feature>
<feature type="transmembrane region" description="Helical" evidence="1">
    <location>
        <begin position="115"/>
        <end position="134"/>
    </location>
</feature>
<feature type="transmembrane region" description="Helical" evidence="1">
    <location>
        <begin position="221"/>
        <end position="239"/>
    </location>
</feature>
<dbReference type="Proteomes" id="UP000654482">
    <property type="component" value="Unassembled WGS sequence"/>
</dbReference>
<keyword evidence="1" id="KW-1133">Transmembrane helix</keyword>
<accession>A0A8J7DZ87</accession>
<keyword evidence="1" id="KW-0472">Membrane</keyword>
<evidence type="ECO:0000313" key="3">
    <source>
        <dbReference type="Proteomes" id="UP000654482"/>
    </source>
</evidence>
<feature type="transmembrane region" description="Helical" evidence="1">
    <location>
        <begin position="350"/>
        <end position="375"/>
    </location>
</feature>
<feature type="transmembrane region" description="Helical" evidence="1">
    <location>
        <begin position="198"/>
        <end position="215"/>
    </location>
</feature>
<comment type="caution">
    <text evidence="2">The sequence shown here is derived from an EMBL/GenBank/DDBJ whole genome shotgun (WGS) entry which is preliminary data.</text>
</comment>
<keyword evidence="1" id="KW-0812">Transmembrane</keyword>
<evidence type="ECO:0000313" key="2">
    <source>
        <dbReference type="EMBL" id="MBE9118043.1"/>
    </source>
</evidence>
<dbReference type="EMBL" id="JADEWZ010000036">
    <property type="protein sequence ID" value="MBE9118043.1"/>
    <property type="molecule type" value="Genomic_DNA"/>
</dbReference>
<keyword evidence="3" id="KW-1185">Reference proteome</keyword>
<name>A0A8J7DZ87_9CYAN</name>
<protein>
    <submittedName>
        <fullName evidence="2">Glycosyltransferase family 39 protein</fullName>
    </submittedName>
</protein>
<sequence>MTSKVQKKDITLFILFNIFIPTLFFCFAFWFMPVGETFLFDTDEGQELIKAVLYAKDFTFSSQIWSDQPPLLTIVLSHWFGIFGTSVLAARLLILCFSTLAIWSFCQILRFCLGNLLAIVATFLLCVSCNFLRLSVSVMIGMPAIALTLLSIYIVISYLENVHISQEKILLKQSKIFTRRQQADSPSPHYPINPLSQVLSHVILLLFSGVCFGIALQFKMFVIFLIPLFCFILCDLTKIGKMKIAESIFPALIWLLSAGTTFTLLGIAFGSLNLGSILNFHVSSNLKDVFVRENSAIDVLVMFLQDFDYVLLAGIGVAVILKKRSKIHLFPLIWLFLSTLLLLNHKPLWYHHYILLSLPLTWLASYGVSLAVPIFKTKLGFSRTPIAHSSILPKIAAGLCIFSLVAIPIKLGVIQWQNQLFAKESQDKFAVVNNILEYKENTHWLFTDNPGYAFYSNILVPPEIAVLSRKRVASGEVTQEYLNALLNKYQPEQIILERFPEVYEPIRPELEANYSKIYEKGSTRHFVRR</sequence>
<feature type="transmembrane region" description="Helical" evidence="1">
    <location>
        <begin position="295"/>
        <end position="320"/>
    </location>
</feature>
<feature type="transmembrane region" description="Helical" evidence="1">
    <location>
        <begin position="395"/>
        <end position="416"/>
    </location>
</feature>
<dbReference type="AlphaFoldDB" id="A0A8J7DZ87"/>
<reference evidence="2" key="1">
    <citation type="submission" date="2020-10" db="EMBL/GenBank/DDBJ databases">
        <authorList>
            <person name="Castelo-Branco R."/>
            <person name="Eusebio N."/>
            <person name="Adriana R."/>
            <person name="Vieira A."/>
            <person name="Brugerolle De Fraissinette N."/>
            <person name="Rezende De Castro R."/>
            <person name="Schneider M.P."/>
            <person name="Vasconcelos V."/>
            <person name="Leao P.N."/>
        </authorList>
    </citation>
    <scope>NUCLEOTIDE SEQUENCE</scope>
    <source>
        <strain evidence="2">LEGE 07157</strain>
    </source>
</reference>
<feature type="transmembrane region" description="Helical" evidence="1">
    <location>
        <begin position="327"/>
        <end position="344"/>
    </location>
</feature>
<feature type="transmembrane region" description="Helical" evidence="1">
    <location>
        <begin position="12"/>
        <end position="32"/>
    </location>
</feature>
<gene>
    <name evidence="2" type="ORF">IQ249_19285</name>
</gene>
<feature type="transmembrane region" description="Helical" evidence="1">
    <location>
        <begin position="251"/>
        <end position="275"/>
    </location>
</feature>
<organism evidence="2 3">
    <name type="scientific">Lusitaniella coriacea LEGE 07157</name>
    <dbReference type="NCBI Taxonomy" id="945747"/>
    <lineage>
        <taxon>Bacteria</taxon>
        <taxon>Bacillati</taxon>
        <taxon>Cyanobacteriota</taxon>
        <taxon>Cyanophyceae</taxon>
        <taxon>Spirulinales</taxon>
        <taxon>Lusitaniellaceae</taxon>
        <taxon>Lusitaniella</taxon>
    </lineage>
</organism>
<feature type="transmembrane region" description="Helical" evidence="1">
    <location>
        <begin position="79"/>
        <end position="103"/>
    </location>
</feature>
<evidence type="ECO:0000256" key="1">
    <source>
        <dbReference type="SAM" id="Phobius"/>
    </source>
</evidence>